<dbReference type="Gene3D" id="2.70.170.10">
    <property type="entry name" value="Neurotransmitter-gated ion-channel ligand-binding domain"/>
    <property type="match status" value="2"/>
</dbReference>
<dbReference type="PANTHER" id="PTHR18945">
    <property type="entry name" value="NEUROTRANSMITTER GATED ION CHANNEL"/>
    <property type="match status" value="1"/>
</dbReference>
<dbReference type="OrthoDB" id="6097796at2759"/>
<feature type="domain" description="Neurotransmitter-gated ion-channel ligand-binding" evidence="1">
    <location>
        <begin position="19"/>
        <end position="199"/>
    </location>
</feature>
<dbReference type="AlphaFoldDB" id="A0A8S3VMQ9"/>
<evidence type="ECO:0000313" key="2">
    <source>
        <dbReference type="EMBL" id="CAG2255051.1"/>
    </source>
</evidence>
<dbReference type="EMBL" id="CAJPWZ010003259">
    <property type="protein sequence ID" value="CAG2255051.1"/>
    <property type="molecule type" value="Genomic_DNA"/>
</dbReference>
<dbReference type="GO" id="GO:0005230">
    <property type="term" value="F:extracellular ligand-gated monoatomic ion channel activity"/>
    <property type="evidence" value="ECO:0007669"/>
    <property type="project" value="InterPro"/>
</dbReference>
<dbReference type="GO" id="GO:0016020">
    <property type="term" value="C:membrane"/>
    <property type="evidence" value="ECO:0007669"/>
    <property type="project" value="InterPro"/>
</dbReference>
<keyword evidence="3" id="KW-1185">Reference proteome</keyword>
<dbReference type="InterPro" id="IPR036734">
    <property type="entry name" value="Neur_chan_lig-bd_sf"/>
</dbReference>
<feature type="domain" description="Neurotransmitter-gated ion-channel ligand-binding" evidence="1">
    <location>
        <begin position="208"/>
        <end position="390"/>
    </location>
</feature>
<proteinExistence type="predicted"/>
<evidence type="ECO:0000259" key="1">
    <source>
        <dbReference type="Pfam" id="PF02931"/>
    </source>
</evidence>
<dbReference type="InterPro" id="IPR006202">
    <property type="entry name" value="Neur_chan_lig-bd"/>
</dbReference>
<comment type="caution">
    <text evidence="2">The sequence shown here is derived from an EMBL/GenBank/DDBJ whole genome shotgun (WGS) entry which is preliminary data.</text>
</comment>
<dbReference type="InterPro" id="IPR006201">
    <property type="entry name" value="Neur_channel"/>
</dbReference>
<name>A0A8S3VMQ9_MYTED</name>
<reference evidence="2" key="1">
    <citation type="submission" date="2021-03" db="EMBL/GenBank/DDBJ databases">
        <authorList>
            <person name="Bekaert M."/>
        </authorList>
    </citation>
    <scope>NUCLEOTIDE SEQUENCE</scope>
</reference>
<dbReference type="CDD" id="cd18989">
    <property type="entry name" value="LGIC_ECD_cation"/>
    <property type="match status" value="2"/>
</dbReference>
<evidence type="ECO:0000313" key="3">
    <source>
        <dbReference type="Proteomes" id="UP000683360"/>
    </source>
</evidence>
<dbReference type="FunFam" id="2.70.170.10:FF:000028">
    <property type="entry name" value="AcetylCholine Receptor"/>
    <property type="match status" value="2"/>
</dbReference>
<sequence length="416" mass="47808">MILLPFPLPSFGQTLVNVTKLYDDLFSSYRKNIIPVDNHSEPLEISLAFYLLSINSFREIEETLVLTGGLSVVWKDTSLSWNPEDYGNTYLLEVDSTDIWIPWIYLINNAKKFEPIGFDSAFRVFLNSSGFVQYSPGSILEAKCKTDISKFPLDTQPCLLEFIIWNGDAGTYKLISSFDEVNLDYYTKNSNWEVFLLPSLEQTLENVTKLYDDLFSSYRRNIKPVNNHSEPIEISLAFYLLSINSFREIEETLVLTGGLSVVWTDTSLSWNPEDYGNTYSLEVDSTDIWLPWVYLINNAKEFEPVGFDSAFRVFINSSGLVLYSPGSILEAKCQTDISKFPLDTQPCKLEFIIWNGHAGTYKIISSFDEVNLDYYTKNSNWEVVNGDTYAQLDPRGRQRIRTLLLWAVRKKRETTL</sequence>
<dbReference type="SUPFAM" id="SSF63712">
    <property type="entry name" value="Nicotinic receptor ligand binding domain-like"/>
    <property type="match status" value="2"/>
</dbReference>
<organism evidence="2 3">
    <name type="scientific">Mytilus edulis</name>
    <name type="common">Blue mussel</name>
    <dbReference type="NCBI Taxonomy" id="6550"/>
    <lineage>
        <taxon>Eukaryota</taxon>
        <taxon>Metazoa</taxon>
        <taxon>Spiralia</taxon>
        <taxon>Lophotrochozoa</taxon>
        <taxon>Mollusca</taxon>
        <taxon>Bivalvia</taxon>
        <taxon>Autobranchia</taxon>
        <taxon>Pteriomorphia</taxon>
        <taxon>Mytilida</taxon>
        <taxon>Mytiloidea</taxon>
        <taxon>Mytilidae</taxon>
        <taxon>Mytilinae</taxon>
        <taxon>Mytilus</taxon>
    </lineage>
</organism>
<dbReference type="Pfam" id="PF02931">
    <property type="entry name" value="Neur_chan_LBD"/>
    <property type="match status" value="2"/>
</dbReference>
<dbReference type="GO" id="GO:0004888">
    <property type="term" value="F:transmembrane signaling receptor activity"/>
    <property type="evidence" value="ECO:0007669"/>
    <property type="project" value="InterPro"/>
</dbReference>
<protein>
    <submittedName>
        <fullName evidence="2">CHRNA7</fullName>
    </submittedName>
</protein>
<gene>
    <name evidence="2" type="ORF">MEDL_66480</name>
</gene>
<accession>A0A8S3VMQ9</accession>
<dbReference type="Proteomes" id="UP000683360">
    <property type="component" value="Unassembled WGS sequence"/>
</dbReference>